<dbReference type="InterPro" id="IPR036269">
    <property type="entry name" value="Rho_N_sf"/>
</dbReference>
<dbReference type="InterPro" id="IPR027417">
    <property type="entry name" value="P-loop_NTPase"/>
</dbReference>
<evidence type="ECO:0000256" key="4">
    <source>
        <dbReference type="ARBA" id="ARBA00022806"/>
    </source>
</evidence>
<dbReference type="GO" id="GO:0008186">
    <property type="term" value="F:ATP-dependent activity, acting on RNA"/>
    <property type="evidence" value="ECO:0007669"/>
    <property type="project" value="UniProtKB-UniRule"/>
</dbReference>
<accession>A0AA87NL78</accession>
<reference evidence="14 15" key="1">
    <citation type="submission" date="2013-04" db="EMBL/GenBank/DDBJ databases">
        <title>The Genome Sequence of Treponema medium ATCC 700293.</title>
        <authorList>
            <consortium name="The Broad Institute Genomics Platform"/>
            <person name="Earl A."/>
            <person name="Ward D."/>
            <person name="Feldgarden M."/>
            <person name="Gevers D."/>
            <person name="Leonetti C."/>
            <person name="Blanton J.M."/>
            <person name="Dewhirst F.E."/>
            <person name="Izard J."/>
            <person name="Walker B."/>
            <person name="Young S."/>
            <person name="Zeng Q."/>
            <person name="Gargeya S."/>
            <person name="Fitzgerald M."/>
            <person name="Haas B."/>
            <person name="Abouelleil A."/>
            <person name="Allen A.W."/>
            <person name="Alvarado L."/>
            <person name="Arachchi H.M."/>
            <person name="Berlin A.M."/>
            <person name="Chapman S.B."/>
            <person name="Gainer-Dewar J."/>
            <person name="Goldberg J."/>
            <person name="Griggs A."/>
            <person name="Gujja S."/>
            <person name="Hansen M."/>
            <person name="Howarth C."/>
            <person name="Imamovic A."/>
            <person name="Ireland A."/>
            <person name="Larimer J."/>
            <person name="McCowan C."/>
            <person name="Murphy C."/>
            <person name="Pearson M."/>
            <person name="Poon T.W."/>
            <person name="Priest M."/>
            <person name="Roberts A."/>
            <person name="Saif S."/>
            <person name="Shea T."/>
            <person name="Sisk P."/>
            <person name="Sykes S."/>
            <person name="Wortman J."/>
            <person name="Nusbaum C."/>
            <person name="Birren B."/>
        </authorList>
    </citation>
    <scope>NUCLEOTIDE SEQUENCE [LARGE SCALE GENOMIC DNA]</scope>
    <source>
        <strain evidence="14 15">ATCC 700293</strain>
    </source>
</reference>
<evidence type="ECO:0000256" key="12">
    <source>
        <dbReference type="SAM" id="MobiDB-lite"/>
    </source>
</evidence>
<dbReference type="GO" id="GO:0016787">
    <property type="term" value="F:hydrolase activity"/>
    <property type="evidence" value="ECO:0007669"/>
    <property type="project" value="UniProtKB-KW"/>
</dbReference>
<organism evidence="14 15">
    <name type="scientific">Treponema medium ATCC 700293</name>
    <dbReference type="NCBI Taxonomy" id="1125700"/>
    <lineage>
        <taxon>Bacteria</taxon>
        <taxon>Pseudomonadati</taxon>
        <taxon>Spirochaetota</taxon>
        <taxon>Spirochaetia</taxon>
        <taxon>Spirochaetales</taxon>
        <taxon>Treponemataceae</taxon>
        <taxon>Treponema</taxon>
    </lineage>
</organism>
<feature type="region of interest" description="Disordered" evidence="12">
    <location>
        <begin position="1"/>
        <end position="115"/>
    </location>
</feature>
<feature type="compositionally biased region" description="Basic and acidic residues" evidence="12">
    <location>
        <begin position="40"/>
        <end position="66"/>
    </location>
</feature>
<keyword evidence="5 9" id="KW-0067">ATP-binding</keyword>
<dbReference type="InterPro" id="IPR041703">
    <property type="entry name" value="Rho_factor_ATP-bd"/>
</dbReference>
<protein>
    <recommendedName>
        <fullName evidence="9 10">Transcription termination factor Rho</fullName>
        <ecNumber evidence="9 10">3.6.4.-</ecNumber>
    </recommendedName>
    <alternativeName>
        <fullName evidence="9">ATP-dependent helicase Rho</fullName>
    </alternativeName>
</protein>
<dbReference type="GO" id="GO:0005524">
    <property type="term" value="F:ATP binding"/>
    <property type="evidence" value="ECO:0007669"/>
    <property type="project" value="UniProtKB-UniRule"/>
</dbReference>
<evidence type="ECO:0000256" key="6">
    <source>
        <dbReference type="ARBA" id="ARBA00022884"/>
    </source>
</evidence>
<dbReference type="CDD" id="cd01128">
    <property type="entry name" value="rho_factor_C"/>
    <property type="match status" value="1"/>
</dbReference>
<sequence length="545" mass="61415">MTILKVRRSPFTADGAASDFSGQPELNLEQQEAAATVSPEAERFIHQTDNDVEHPTASDETPEKKLVVRSRMRRKPSGDASAPEAEKKPRRQSSMRRTYNRAQDPTAVVVDGNNSSEDNENKLKLVINDLTRMGMHALRDLAAQYGIPHEDMVAMKKQEIIFFILKNHTENGGIIFASGALEILPDGYGFLRSPQNSYLSGSDDIYISPSQIRLFNLKTGDTVYGQIRSPKEGERFFALLRVESVNFEDVSIAQSRIPFDNLTPLYPRQKLNLETTSELYSTRIMDLFCPIGKGQRSLIVAPPRTGKTILMQQIANAITQNHPEVYLIVLLIDERPEEVTDMERTVRGEVISSTFDEQATRHVQVAEMVLEKAKRLVEHKKDVVILLDSITRLARAYNQTVPTSGKVLSGGVDSNALHKPKRFFGAARNIEEGGSLTIIATALIETGSRMDEVIFEEFKGTGNMEINLDRRLSDRRIFPAINIKKSGTRKEELLIDEADLQRIWLLRKVINPMDDIEIMDLLLDKMKKSKNNEVFLKLMNSGTMQ</sequence>
<keyword evidence="2 9" id="KW-0547">Nucleotide-binding</keyword>
<evidence type="ECO:0000256" key="3">
    <source>
        <dbReference type="ARBA" id="ARBA00022801"/>
    </source>
</evidence>
<feature type="binding site" evidence="9">
    <location>
        <position position="335"/>
    </location>
    <ligand>
        <name>ATP</name>
        <dbReference type="ChEBI" id="CHEBI:30616"/>
    </ligand>
</feature>
<evidence type="ECO:0000256" key="11">
    <source>
        <dbReference type="PROSITE-ProRule" id="PRU01203"/>
    </source>
</evidence>
<dbReference type="Pfam" id="PF00006">
    <property type="entry name" value="ATP-synt_ab"/>
    <property type="match status" value="1"/>
</dbReference>
<evidence type="ECO:0000256" key="1">
    <source>
        <dbReference type="ARBA" id="ARBA00022472"/>
    </source>
</evidence>
<dbReference type="Proteomes" id="UP000014634">
    <property type="component" value="Unassembled WGS sequence"/>
</dbReference>
<dbReference type="InterPro" id="IPR011129">
    <property type="entry name" value="CSD"/>
</dbReference>
<evidence type="ECO:0000256" key="5">
    <source>
        <dbReference type="ARBA" id="ARBA00022840"/>
    </source>
</evidence>
<name>A0AA87NL78_TREMD</name>
<dbReference type="InterPro" id="IPR012340">
    <property type="entry name" value="NA-bd_OB-fold"/>
</dbReference>
<dbReference type="PROSITE" id="PS51856">
    <property type="entry name" value="RHO_RNA_BD"/>
    <property type="match status" value="1"/>
</dbReference>
<dbReference type="InterPro" id="IPR011112">
    <property type="entry name" value="Rho-like_N"/>
</dbReference>
<dbReference type="Gene3D" id="3.40.50.300">
    <property type="entry name" value="P-loop containing nucleotide triphosphate hydrolases"/>
    <property type="match status" value="1"/>
</dbReference>
<feature type="binding site" evidence="9">
    <location>
        <begin position="304"/>
        <end position="309"/>
    </location>
    <ligand>
        <name>ATP</name>
        <dbReference type="ChEBI" id="CHEBI:30616"/>
    </ligand>
</feature>
<dbReference type="SMART" id="SM00357">
    <property type="entry name" value="CSP"/>
    <property type="match status" value="1"/>
</dbReference>
<keyword evidence="1 9" id="KW-0806">Transcription termination</keyword>
<evidence type="ECO:0000256" key="9">
    <source>
        <dbReference type="HAMAP-Rule" id="MF_01884"/>
    </source>
</evidence>
<dbReference type="InterPro" id="IPR003593">
    <property type="entry name" value="AAA+_ATPase"/>
</dbReference>
<evidence type="ECO:0000256" key="7">
    <source>
        <dbReference type="ARBA" id="ARBA00023015"/>
    </source>
</evidence>
<comment type="similarity">
    <text evidence="9 11">Belongs to the Rho family.</text>
</comment>
<dbReference type="EMBL" id="ATFE01000014">
    <property type="protein sequence ID" value="EPF27966.1"/>
    <property type="molecule type" value="Genomic_DNA"/>
</dbReference>
<keyword evidence="7 9" id="KW-0805">Transcription regulation</keyword>
<dbReference type="InterPro" id="IPR011113">
    <property type="entry name" value="Rho_RNA-bd"/>
</dbReference>
<comment type="subunit">
    <text evidence="9">Homohexamer. The homohexamer assembles into an open ring structure.</text>
</comment>
<dbReference type="AlphaFoldDB" id="A0AA87NL78"/>
<dbReference type="Pfam" id="PF07497">
    <property type="entry name" value="Rho_RNA_bind"/>
    <property type="match status" value="1"/>
</dbReference>
<dbReference type="GO" id="GO:0006353">
    <property type="term" value="P:DNA-templated transcription termination"/>
    <property type="evidence" value="ECO:0007669"/>
    <property type="project" value="UniProtKB-UniRule"/>
</dbReference>
<dbReference type="NCBIfam" id="TIGR00767">
    <property type="entry name" value="rho"/>
    <property type="match status" value="1"/>
</dbReference>
<comment type="caution">
    <text evidence="14">The sequence shown here is derived from an EMBL/GenBank/DDBJ whole genome shotgun (WGS) entry which is preliminary data.</text>
</comment>
<comment type="function">
    <text evidence="9">Facilitates transcription termination by a mechanism that involves Rho binding to the nascent RNA, activation of Rho's RNA-dependent ATPase activity, and release of the mRNA from the DNA template.</text>
</comment>
<dbReference type="GO" id="GO:0004386">
    <property type="term" value="F:helicase activity"/>
    <property type="evidence" value="ECO:0007669"/>
    <property type="project" value="UniProtKB-UniRule"/>
</dbReference>
<dbReference type="InterPro" id="IPR000194">
    <property type="entry name" value="ATPase_F1/V1/A1_a/bsu_nucl-bd"/>
</dbReference>
<dbReference type="GO" id="GO:0005829">
    <property type="term" value="C:cytosol"/>
    <property type="evidence" value="ECO:0007669"/>
    <property type="project" value="UniProtKB-ARBA"/>
</dbReference>
<keyword evidence="4 9" id="KW-0347">Helicase</keyword>
<dbReference type="SUPFAM" id="SSF52540">
    <property type="entry name" value="P-loop containing nucleoside triphosphate hydrolases"/>
    <property type="match status" value="1"/>
</dbReference>
<dbReference type="GO" id="GO:0003723">
    <property type="term" value="F:RNA binding"/>
    <property type="evidence" value="ECO:0007669"/>
    <property type="project" value="UniProtKB-UniRule"/>
</dbReference>
<evidence type="ECO:0000256" key="8">
    <source>
        <dbReference type="ARBA" id="ARBA00023163"/>
    </source>
</evidence>
<dbReference type="NCBIfam" id="NF006886">
    <property type="entry name" value="PRK09376.1"/>
    <property type="match status" value="1"/>
</dbReference>
<evidence type="ECO:0000256" key="2">
    <source>
        <dbReference type="ARBA" id="ARBA00022741"/>
    </source>
</evidence>
<dbReference type="InterPro" id="IPR004665">
    <property type="entry name" value="Term_rho"/>
</dbReference>
<keyword evidence="6 9" id="KW-0694">RNA-binding</keyword>
<dbReference type="SUPFAM" id="SSF68912">
    <property type="entry name" value="Rho N-terminal domain-like"/>
    <property type="match status" value="1"/>
</dbReference>
<dbReference type="HAMAP" id="MF_01884">
    <property type="entry name" value="Rho"/>
    <property type="match status" value="1"/>
</dbReference>
<dbReference type="Gene3D" id="2.40.50.140">
    <property type="entry name" value="Nucleic acid-binding proteins"/>
    <property type="match status" value="1"/>
</dbReference>
<dbReference type="SMART" id="SM00959">
    <property type="entry name" value="Rho_N"/>
    <property type="match status" value="1"/>
</dbReference>
<dbReference type="PANTHER" id="PTHR46425">
    <property type="entry name" value="TRANSCRIPTION TERMINATION FACTOR RHO"/>
    <property type="match status" value="1"/>
</dbReference>
<evidence type="ECO:0000256" key="10">
    <source>
        <dbReference type="NCBIfam" id="TIGR00767"/>
    </source>
</evidence>
<evidence type="ECO:0000313" key="14">
    <source>
        <dbReference type="EMBL" id="EPF27966.1"/>
    </source>
</evidence>
<evidence type="ECO:0000313" key="15">
    <source>
        <dbReference type="Proteomes" id="UP000014634"/>
    </source>
</evidence>
<dbReference type="PANTHER" id="PTHR46425:SF1">
    <property type="entry name" value="TRANSCRIPTION TERMINATION FACTOR RHO"/>
    <property type="match status" value="1"/>
</dbReference>
<dbReference type="FunFam" id="3.40.50.300:FF:000072">
    <property type="entry name" value="Transcription termination factor Rho"/>
    <property type="match status" value="1"/>
</dbReference>
<dbReference type="Pfam" id="PF07498">
    <property type="entry name" value="Rho_N"/>
    <property type="match status" value="1"/>
</dbReference>
<feature type="binding site" evidence="9">
    <location>
        <begin position="292"/>
        <end position="297"/>
    </location>
    <ligand>
        <name>ATP</name>
        <dbReference type="ChEBI" id="CHEBI:30616"/>
    </ligand>
</feature>
<gene>
    <name evidence="9" type="primary">rho</name>
    <name evidence="14" type="ORF">HMPREF9195_02097</name>
</gene>
<feature type="domain" description="Rho RNA-BD" evidence="13">
    <location>
        <begin position="174"/>
        <end position="249"/>
    </location>
</feature>
<dbReference type="SMART" id="SM00382">
    <property type="entry name" value="AAA"/>
    <property type="match status" value="1"/>
</dbReference>
<dbReference type="SUPFAM" id="SSF50249">
    <property type="entry name" value="Nucleic acid-binding proteins"/>
    <property type="match status" value="1"/>
</dbReference>
<evidence type="ECO:0000259" key="13">
    <source>
        <dbReference type="PROSITE" id="PS51856"/>
    </source>
</evidence>
<proteinExistence type="inferred from homology"/>
<comment type="caution">
    <text evidence="9">Lacks conserved residue(s) required for the propagation of feature annotation.</text>
</comment>
<keyword evidence="3 9" id="KW-0378">Hydrolase</keyword>
<keyword evidence="8 9" id="KW-0804">Transcription</keyword>
<dbReference type="CDD" id="cd04459">
    <property type="entry name" value="Rho_CSD"/>
    <property type="match status" value="1"/>
</dbReference>
<dbReference type="EC" id="3.6.4.-" evidence="9 10"/>